<reference evidence="1 2" key="1">
    <citation type="submission" date="2021-03" db="EMBL/GenBank/DDBJ databases">
        <title>Succinivibrio sp. nov. isolated from feces of cow.</title>
        <authorList>
            <person name="Choi J.-Y."/>
        </authorList>
    </citation>
    <scope>NUCLEOTIDE SEQUENCE [LARGE SCALE GENOMIC DNA]</scope>
    <source>
        <strain evidence="1 2">AGMB01872</strain>
    </source>
</reference>
<gene>
    <name evidence="1" type="ORF">J5V48_08380</name>
</gene>
<sequence length="81" mass="9545">MQFEKLSFDVVPDIYEKKDQYFKDECVDLKSLKVIDAAGMAFLVKWAKSREDRKLKLLNTPSDVINLIKTYRLNDLFEIVN</sequence>
<dbReference type="InterPro" id="IPR036513">
    <property type="entry name" value="STAS_dom_sf"/>
</dbReference>
<accession>A0ABS7DHY2</accession>
<proteinExistence type="predicted"/>
<evidence type="ECO:0000313" key="1">
    <source>
        <dbReference type="EMBL" id="MBW7570909.1"/>
    </source>
</evidence>
<keyword evidence="2" id="KW-1185">Reference proteome</keyword>
<dbReference type="RefSeq" id="WP_219938134.1">
    <property type="nucleotide sequence ID" value="NZ_JAGFNY010000035.1"/>
</dbReference>
<evidence type="ECO:0008006" key="3">
    <source>
        <dbReference type="Google" id="ProtNLM"/>
    </source>
</evidence>
<evidence type="ECO:0000313" key="2">
    <source>
        <dbReference type="Proteomes" id="UP000731465"/>
    </source>
</evidence>
<organism evidence="1 2">
    <name type="scientific">Succinivibrio faecicola</name>
    <dbReference type="NCBI Taxonomy" id="2820300"/>
    <lineage>
        <taxon>Bacteria</taxon>
        <taxon>Pseudomonadati</taxon>
        <taxon>Pseudomonadota</taxon>
        <taxon>Gammaproteobacteria</taxon>
        <taxon>Aeromonadales</taxon>
        <taxon>Succinivibrionaceae</taxon>
        <taxon>Succinivibrio</taxon>
    </lineage>
</organism>
<dbReference type="Proteomes" id="UP000731465">
    <property type="component" value="Unassembled WGS sequence"/>
</dbReference>
<name>A0ABS7DHY2_9GAMM</name>
<protein>
    <recommendedName>
        <fullName evidence="3">STAS domain-containing protein</fullName>
    </recommendedName>
</protein>
<dbReference type="Gene3D" id="3.30.750.24">
    <property type="entry name" value="STAS domain"/>
    <property type="match status" value="1"/>
</dbReference>
<dbReference type="EMBL" id="JAGFNY010000035">
    <property type="protein sequence ID" value="MBW7570909.1"/>
    <property type="molecule type" value="Genomic_DNA"/>
</dbReference>
<dbReference type="SUPFAM" id="SSF52091">
    <property type="entry name" value="SpoIIaa-like"/>
    <property type="match status" value="1"/>
</dbReference>
<comment type="caution">
    <text evidence="1">The sequence shown here is derived from an EMBL/GenBank/DDBJ whole genome shotgun (WGS) entry which is preliminary data.</text>
</comment>